<protein>
    <submittedName>
        <fullName evidence="1">Uncharacterized protein</fullName>
    </submittedName>
</protein>
<dbReference type="AlphaFoldDB" id="I7JUR2"/>
<accession>I7JUR2</accession>
<dbReference type="RefSeq" id="WP_008470444.1">
    <property type="nucleotide sequence ID" value="NZ_AYZP01000001.1"/>
</dbReference>
<evidence type="ECO:0000313" key="2">
    <source>
        <dbReference type="Proteomes" id="UP000009320"/>
    </source>
</evidence>
<keyword evidence="2" id="KW-1185">Reference proteome</keyword>
<dbReference type="Proteomes" id="UP000009320">
    <property type="component" value="Unassembled WGS sequence"/>
</dbReference>
<organism evidence="1 2">
    <name type="scientific">Lactobacillus hominis DSM 23910 = CRBIP 24.179</name>
    <dbReference type="NCBI Taxonomy" id="1423758"/>
    <lineage>
        <taxon>Bacteria</taxon>
        <taxon>Bacillati</taxon>
        <taxon>Bacillota</taxon>
        <taxon>Bacilli</taxon>
        <taxon>Lactobacillales</taxon>
        <taxon>Lactobacillaceae</taxon>
        <taxon>Lactobacillus</taxon>
    </lineage>
</organism>
<gene>
    <name evidence="1" type="ORF">BN55_09455</name>
</gene>
<sequence>MDYKRMALKFVGEYCNGIQAQELRAETCEYFIYIKCARAYTDCSNLGLSRDLNNGEKSYLSKVVKGIKQGALYEAMWF</sequence>
<evidence type="ECO:0000313" key="1">
    <source>
        <dbReference type="EMBL" id="CCI81621.1"/>
    </source>
</evidence>
<reference evidence="1 2" key="1">
    <citation type="submission" date="2012-06" db="EMBL/GenBank/DDBJ databases">
        <title>Draft Genome Sequence of Lactobacillus hominis Strain CRBIP 24.179T, isolated from human intestine.</title>
        <authorList>
            <person name="Cousin S."/>
            <person name="Ma L."/>
            <person name="Bizet C."/>
            <person name="Loux V."/>
            <person name="Bouchier C."/>
            <person name="Clermont D."/>
            <person name="Creno S."/>
        </authorList>
    </citation>
    <scope>NUCLEOTIDE SEQUENCE [LARGE SCALE GENOMIC DNA]</scope>
    <source>
        <strain evidence="2">CRBIP 24.179T</strain>
    </source>
</reference>
<dbReference type="GeneID" id="82846866"/>
<name>I7JUR2_9LACO</name>
<comment type="caution">
    <text evidence="1">The sequence shown here is derived from an EMBL/GenBank/DDBJ whole genome shotgun (WGS) entry which is preliminary data.</text>
</comment>
<proteinExistence type="predicted"/>
<dbReference type="EMBL" id="CAKE01000004">
    <property type="protein sequence ID" value="CCI81621.1"/>
    <property type="molecule type" value="Genomic_DNA"/>
</dbReference>